<sequence length="372" mass="41058">MQRIEIFKPGRHTAMSGETFGFSEQQLRDSAEAYDPALHEAPIVVGHPSHDHPAYGWVKSLEYGETLEAIPDQVEPQFAELVEAGRFKKVSASFYRPDSPSNPKPGVYYLRHVGFLGAQPPAIKGLKQIEFADGDSDVIELEFGEVRGGVVKRLFRALREHLIGKEGREAADEVLPDWAIENLEDDSSSFSEPGAKAAQPHPKPTPEVTDVDKQELERREKEAEAREARIAQQEAEFAEREQKHRAEASAALVDDLVKQGRVLPKHRDGLVAFMANQEAEGALEFGEGSDKVKTTGRDFLEGFLKELPVAVDYAERGAADEDADGQAYATPEGYHVDPDKARVHGQALAYQEKNNCDYVTAVRAVQRGGSQA</sequence>
<evidence type="ECO:0000313" key="2">
    <source>
        <dbReference type="EMBL" id="MCE8004230.1"/>
    </source>
</evidence>
<name>A0ABS9A878_9GAMM</name>
<keyword evidence="3" id="KW-1185">Reference proteome</keyword>
<proteinExistence type="predicted"/>
<reference evidence="2 3" key="1">
    <citation type="journal article" date="2021" name="Front. Microbiol.">
        <title>Aerobic Denitrification and Heterotrophic Sulfur Oxidation in the Genus Halomonas Revealed by Six Novel Species Characterizations and Genome-Based Analysis.</title>
        <authorList>
            <person name="Wang L."/>
            <person name="Shao Z."/>
        </authorList>
    </citation>
    <scope>NUCLEOTIDE SEQUENCE [LARGE SCALE GENOMIC DNA]</scope>
    <source>
        <strain evidence="2 3">MCCC 1A11081</strain>
    </source>
</reference>
<accession>A0ABS9A878</accession>
<dbReference type="EMBL" id="JABFTX010000003">
    <property type="protein sequence ID" value="MCE8004230.1"/>
    <property type="molecule type" value="Genomic_DNA"/>
</dbReference>
<evidence type="ECO:0000256" key="1">
    <source>
        <dbReference type="SAM" id="MobiDB-lite"/>
    </source>
</evidence>
<evidence type="ECO:0000313" key="3">
    <source>
        <dbReference type="Proteomes" id="UP001320168"/>
    </source>
</evidence>
<feature type="region of interest" description="Disordered" evidence="1">
    <location>
        <begin position="185"/>
        <end position="221"/>
    </location>
</feature>
<protein>
    <submittedName>
        <fullName evidence="2">Peptidase</fullName>
    </submittedName>
</protein>
<gene>
    <name evidence="2" type="ORF">HOP53_15430</name>
</gene>
<organism evidence="2 3">
    <name type="scientific">Billgrantia ethanolica</name>
    <dbReference type="NCBI Taxonomy" id="2733486"/>
    <lineage>
        <taxon>Bacteria</taxon>
        <taxon>Pseudomonadati</taxon>
        <taxon>Pseudomonadota</taxon>
        <taxon>Gammaproteobacteria</taxon>
        <taxon>Oceanospirillales</taxon>
        <taxon>Halomonadaceae</taxon>
        <taxon>Billgrantia</taxon>
    </lineage>
</organism>
<comment type="caution">
    <text evidence="2">The sequence shown here is derived from an EMBL/GenBank/DDBJ whole genome shotgun (WGS) entry which is preliminary data.</text>
</comment>
<dbReference type="RefSeq" id="WP_234270861.1">
    <property type="nucleotide sequence ID" value="NZ_JABFTX010000003.1"/>
</dbReference>
<dbReference type="Proteomes" id="UP001320168">
    <property type="component" value="Unassembled WGS sequence"/>
</dbReference>
<feature type="compositionally biased region" description="Basic and acidic residues" evidence="1">
    <location>
        <begin position="210"/>
        <end position="221"/>
    </location>
</feature>